<evidence type="ECO:0000313" key="2">
    <source>
        <dbReference type="Proteomes" id="UP000053825"/>
    </source>
</evidence>
<protein>
    <recommendedName>
        <fullName evidence="3">Mos1 transposase HTH domain-containing protein</fullName>
    </recommendedName>
</protein>
<dbReference type="PANTHER" id="PTHR47326">
    <property type="entry name" value="TRANSPOSABLE ELEMENT TC3 TRANSPOSASE-LIKE PROTEIN"/>
    <property type="match status" value="1"/>
</dbReference>
<feature type="non-terminal residue" evidence="1">
    <location>
        <position position="1"/>
    </location>
</feature>
<dbReference type="InterPro" id="IPR036397">
    <property type="entry name" value="RNaseH_sf"/>
</dbReference>
<organism evidence="1 2">
    <name type="scientific">Habropoda laboriosa</name>
    <dbReference type="NCBI Taxonomy" id="597456"/>
    <lineage>
        <taxon>Eukaryota</taxon>
        <taxon>Metazoa</taxon>
        <taxon>Ecdysozoa</taxon>
        <taxon>Arthropoda</taxon>
        <taxon>Hexapoda</taxon>
        <taxon>Insecta</taxon>
        <taxon>Pterygota</taxon>
        <taxon>Neoptera</taxon>
        <taxon>Endopterygota</taxon>
        <taxon>Hymenoptera</taxon>
        <taxon>Apocrita</taxon>
        <taxon>Aculeata</taxon>
        <taxon>Apoidea</taxon>
        <taxon>Anthophila</taxon>
        <taxon>Apidae</taxon>
        <taxon>Habropoda</taxon>
    </lineage>
</organism>
<name>A0A0L7REM1_9HYME</name>
<accession>A0A0L7REM1</accession>
<dbReference type="PANTHER" id="PTHR47326:SF1">
    <property type="entry name" value="HTH PSQ-TYPE DOMAIN-CONTAINING PROTEIN"/>
    <property type="match status" value="1"/>
</dbReference>
<dbReference type="EMBL" id="KQ414609">
    <property type="protein sequence ID" value="KOC69275.1"/>
    <property type="molecule type" value="Genomic_DNA"/>
</dbReference>
<evidence type="ECO:0000313" key="1">
    <source>
        <dbReference type="EMBL" id="KOC69275.1"/>
    </source>
</evidence>
<dbReference type="STRING" id="597456.A0A0L7REM1"/>
<sequence>LDFFLWEILKNIAYQEKPTKSEGVKQRIIATCTTIKPEMITSVRTSAIRRFQGCVDANGHHFEHLL</sequence>
<dbReference type="Gene3D" id="3.30.420.10">
    <property type="entry name" value="Ribonuclease H-like superfamily/Ribonuclease H"/>
    <property type="match status" value="1"/>
</dbReference>
<dbReference type="Proteomes" id="UP000053825">
    <property type="component" value="Unassembled WGS sequence"/>
</dbReference>
<gene>
    <name evidence="1" type="ORF">WH47_05938</name>
</gene>
<reference evidence="1 2" key="1">
    <citation type="submission" date="2015-07" db="EMBL/GenBank/DDBJ databases">
        <title>The genome of Habropoda laboriosa.</title>
        <authorList>
            <person name="Pan H."/>
            <person name="Kapheim K."/>
        </authorList>
    </citation>
    <scope>NUCLEOTIDE SEQUENCE [LARGE SCALE GENOMIC DNA]</scope>
    <source>
        <strain evidence="1">0110345459</strain>
    </source>
</reference>
<proteinExistence type="predicted"/>
<dbReference type="GO" id="GO:0003676">
    <property type="term" value="F:nucleic acid binding"/>
    <property type="evidence" value="ECO:0007669"/>
    <property type="project" value="InterPro"/>
</dbReference>
<dbReference type="AlphaFoldDB" id="A0A0L7REM1"/>
<keyword evidence="2" id="KW-1185">Reference proteome</keyword>
<evidence type="ECO:0008006" key="3">
    <source>
        <dbReference type="Google" id="ProtNLM"/>
    </source>
</evidence>